<dbReference type="VEuPathDB" id="FungiDB:SPAR_B02400"/>
<reference evidence="1" key="1">
    <citation type="journal article" date="2017" name="Nat. Genet.">
        <title>Contrasting evolutionary genome dynamics between domesticated and wild yeasts.</title>
        <authorList>
            <person name="Yue J.X."/>
            <person name="Li J."/>
            <person name="Aigrain L."/>
            <person name="Hallin J."/>
            <person name="Persson K."/>
            <person name="Oliver K."/>
            <person name="Bergstrom A."/>
            <person name="Coupland P."/>
            <person name="Warringer J."/>
            <person name="Lagomarsino M.C."/>
            <person name="Fischer G."/>
            <person name="Durbin R."/>
            <person name="Liti G."/>
        </authorList>
    </citation>
    <scope>NUCLEOTIDE SEQUENCE</scope>
    <source>
        <strain evidence="1">CBS432</strain>
    </source>
</reference>
<protein>
    <submittedName>
        <fullName evidence="1">Ira1</fullName>
    </submittedName>
</protein>
<organism evidence="1">
    <name type="scientific">Saccharomyces paradoxus</name>
    <name type="common">Yeast</name>
    <name type="synonym">Saccharomyces douglasii</name>
    <dbReference type="NCBI Taxonomy" id="27291"/>
    <lineage>
        <taxon>Eukaryota</taxon>
        <taxon>Fungi</taxon>
        <taxon>Dikarya</taxon>
        <taxon>Ascomycota</taxon>
        <taxon>Saccharomycotina</taxon>
        <taxon>Saccharomycetes</taxon>
        <taxon>Saccharomycetales</taxon>
        <taxon>Saccharomycetaceae</taxon>
        <taxon>Saccharomyces</taxon>
    </lineage>
</organism>
<reference evidence="1" key="2">
    <citation type="submission" date="2020-01" db="EMBL/GenBank/DDBJ databases">
        <title>Population-level Yeast Reference Genomes.</title>
        <authorList>
            <person name="Yue J.-X."/>
        </authorList>
    </citation>
    <scope>NUCLEOTIDE SEQUENCE</scope>
    <source>
        <strain evidence="1">CBS432</strain>
    </source>
</reference>
<name>A0A8B8ULU5_SACPA</name>
<sequence length="253" mass="29204">MNQSDPQDRKNPPMEYSLTKHLFFDRLLLILPIESNLKTYADVEADPVFNSCRSIILNIAITKDLNPIIENTLGLVDLIVQDEEITSDNITDDIAHSILVLLRLLSDVFEYYWDQNNDFKKIRNDNYKPGFSSHRPNFHTSRPKNTRINPALATVLLCRISKLKFNTRTLKVLQNMSHHLSGSTTISKSSILPDSQEFLQKRNYPAYTDKIDLTIDYIQRFISASNHTEFTKCVKTKVVAPLFIYRTPQPSWA</sequence>
<dbReference type="RefSeq" id="XP_033764733.1">
    <property type="nucleotide sequence ID" value="XM_033908842.1"/>
</dbReference>
<reference evidence="1" key="3">
    <citation type="submission" date="2025-07" db="EMBL/GenBank/DDBJ databases">
        <authorList>
            <consortium name="NCBI Genome Project"/>
        </authorList>
    </citation>
    <scope>NUCLEOTIDE SEQUENCE</scope>
    <source>
        <strain evidence="1">CBS432</strain>
    </source>
</reference>
<dbReference type="GeneID" id="54628924"/>
<accession>A0A8B8ULU5</accession>
<dbReference type="KEGG" id="spao:SPAR_B02400"/>
<evidence type="ECO:0000313" key="1">
    <source>
        <dbReference type="RefSeq" id="XP_033764733.1"/>
    </source>
</evidence>
<gene>
    <name evidence="1" type="ORF">SPAR_B02400</name>
</gene>
<reference evidence="1" key="4">
    <citation type="submission" date="2025-08" db="UniProtKB">
        <authorList>
            <consortium name="RefSeq"/>
        </authorList>
    </citation>
    <scope>IDENTIFICATION</scope>
    <source>
        <strain evidence="1">CBS432</strain>
    </source>
</reference>
<dbReference type="OrthoDB" id="10611066at2759"/>
<proteinExistence type="predicted"/>
<dbReference type="AlphaFoldDB" id="A0A8B8ULU5"/>